<reference evidence="13" key="1">
    <citation type="journal article" date="2020" name="mSystems">
        <title>Genome- and Community-Level Interaction Insights into Carbon Utilization and Element Cycling Functions of Hydrothermarchaeota in Hydrothermal Sediment.</title>
        <authorList>
            <person name="Zhou Z."/>
            <person name="Liu Y."/>
            <person name="Xu W."/>
            <person name="Pan J."/>
            <person name="Luo Z.H."/>
            <person name="Li M."/>
        </authorList>
    </citation>
    <scope>NUCLEOTIDE SEQUENCE [LARGE SCALE GENOMIC DNA]</scope>
    <source>
        <strain evidence="13">SpSt-116</strain>
    </source>
</reference>
<accession>A0A7C1GST6</accession>
<keyword evidence="5" id="KW-0406">Ion transport</keyword>
<feature type="transmembrane region" description="Helical" evidence="11">
    <location>
        <begin position="101"/>
        <end position="123"/>
    </location>
</feature>
<dbReference type="InterPro" id="IPR046342">
    <property type="entry name" value="CBS_dom_sf"/>
</dbReference>
<dbReference type="InterPro" id="IPR050368">
    <property type="entry name" value="ClC-type_chloride_channel"/>
</dbReference>
<dbReference type="InterPro" id="IPR014743">
    <property type="entry name" value="Cl-channel_core"/>
</dbReference>
<keyword evidence="4 11" id="KW-1133">Transmembrane helix</keyword>
<evidence type="ECO:0000256" key="7">
    <source>
        <dbReference type="ARBA" id="ARBA00023173"/>
    </source>
</evidence>
<dbReference type="InterPro" id="IPR001807">
    <property type="entry name" value="ClC"/>
</dbReference>
<evidence type="ECO:0000256" key="2">
    <source>
        <dbReference type="ARBA" id="ARBA00022448"/>
    </source>
</evidence>
<dbReference type="SUPFAM" id="SSF54631">
    <property type="entry name" value="CBS-domain pair"/>
    <property type="match status" value="1"/>
</dbReference>
<feature type="domain" description="CBS" evidence="12">
    <location>
        <begin position="496"/>
        <end position="552"/>
    </location>
</feature>
<dbReference type="SUPFAM" id="SSF81340">
    <property type="entry name" value="Clc chloride channel"/>
    <property type="match status" value="1"/>
</dbReference>
<dbReference type="CDD" id="cd02205">
    <property type="entry name" value="CBS_pair_SF"/>
    <property type="match status" value="1"/>
</dbReference>
<evidence type="ECO:0000256" key="3">
    <source>
        <dbReference type="ARBA" id="ARBA00022692"/>
    </source>
</evidence>
<dbReference type="EMBL" id="DSAY01000150">
    <property type="protein sequence ID" value="HDP15753.1"/>
    <property type="molecule type" value="Genomic_DNA"/>
</dbReference>
<evidence type="ECO:0000256" key="4">
    <source>
        <dbReference type="ARBA" id="ARBA00022989"/>
    </source>
</evidence>
<keyword evidence="2" id="KW-0813">Transport</keyword>
<evidence type="ECO:0000313" key="13">
    <source>
        <dbReference type="EMBL" id="HDP15753.1"/>
    </source>
</evidence>
<dbReference type="Gene3D" id="3.10.580.10">
    <property type="entry name" value="CBS-domain"/>
    <property type="match status" value="1"/>
</dbReference>
<evidence type="ECO:0000256" key="5">
    <source>
        <dbReference type="ARBA" id="ARBA00023065"/>
    </source>
</evidence>
<dbReference type="InterPro" id="IPR000644">
    <property type="entry name" value="CBS_dom"/>
</dbReference>
<dbReference type="AlphaFoldDB" id="A0A7C1GST6"/>
<dbReference type="PROSITE" id="PS51371">
    <property type="entry name" value="CBS"/>
    <property type="match status" value="2"/>
</dbReference>
<comment type="subcellular location">
    <subcellularLocation>
        <location evidence="1">Membrane</location>
        <topology evidence="1">Multi-pass membrane protein</topology>
    </subcellularLocation>
</comment>
<feature type="transmembrane region" description="Helical" evidence="11">
    <location>
        <begin position="180"/>
        <end position="199"/>
    </location>
</feature>
<protein>
    <submittedName>
        <fullName evidence="13">CBS domain-containing protein</fullName>
    </submittedName>
</protein>
<feature type="transmembrane region" description="Helical" evidence="11">
    <location>
        <begin position="317"/>
        <end position="338"/>
    </location>
</feature>
<dbReference type="PANTHER" id="PTHR43427">
    <property type="entry name" value="CHLORIDE CHANNEL PROTEIN CLC-E"/>
    <property type="match status" value="1"/>
</dbReference>
<feature type="transmembrane region" description="Helical" evidence="11">
    <location>
        <begin position="12"/>
        <end position="35"/>
    </location>
</feature>
<evidence type="ECO:0000256" key="1">
    <source>
        <dbReference type="ARBA" id="ARBA00004141"/>
    </source>
</evidence>
<gene>
    <name evidence="13" type="ORF">ENN26_08305</name>
</gene>
<feature type="domain" description="CBS" evidence="12">
    <location>
        <begin position="434"/>
        <end position="490"/>
    </location>
</feature>
<keyword evidence="3 11" id="KW-0812">Transmembrane</keyword>
<dbReference type="PRINTS" id="PR00762">
    <property type="entry name" value="CLCHANNEL"/>
</dbReference>
<dbReference type="SMART" id="SM00116">
    <property type="entry name" value="CBS"/>
    <property type="match status" value="2"/>
</dbReference>
<dbReference type="GO" id="GO:0034707">
    <property type="term" value="C:chloride channel complex"/>
    <property type="evidence" value="ECO:0007669"/>
    <property type="project" value="UniProtKB-KW"/>
</dbReference>
<dbReference type="GO" id="GO:0005254">
    <property type="term" value="F:chloride channel activity"/>
    <property type="evidence" value="ECO:0007669"/>
    <property type="project" value="UniProtKB-KW"/>
</dbReference>
<keyword evidence="10" id="KW-0129">CBS domain</keyword>
<feature type="transmembrane region" description="Helical" evidence="11">
    <location>
        <begin position="41"/>
        <end position="64"/>
    </location>
</feature>
<keyword evidence="8" id="KW-0868">Chloride</keyword>
<evidence type="ECO:0000256" key="6">
    <source>
        <dbReference type="ARBA" id="ARBA00023136"/>
    </source>
</evidence>
<dbReference type="Pfam" id="PF00571">
    <property type="entry name" value="CBS"/>
    <property type="match status" value="2"/>
</dbReference>
<keyword evidence="9" id="KW-0407">Ion channel</keyword>
<dbReference type="CDD" id="cd00400">
    <property type="entry name" value="Voltage_gated_ClC"/>
    <property type="match status" value="1"/>
</dbReference>
<evidence type="ECO:0000259" key="12">
    <source>
        <dbReference type="PROSITE" id="PS51371"/>
    </source>
</evidence>
<dbReference type="Gene3D" id="1.10.3080.10">
    <property type="entry name" value="Clc chloride channel"/>
    <property type="match status" value="1"/>
</dbReference>
<evidence type="ECO:0000256" key="11">
    <source>
        <dbReference type="SAM" id="Phobius"/>
    </source>
</evidence>
<evidence type="ECO:0000256" key="9">
    <source>
        <dbReference type="ARBA" id="ARBA00023303"/>
    </source>
</evidence>
<feature type="transmembrane region" description="Helical" evidence="11">
    <location>
        <begin position="252"/>
        <end position="275"/>
    </location>
</feature>
<dbReference type="PANTHER" id="PTHR43427:SF6">
    <property type="entry name" value="CHLORIDE CHANNEL PROTEIN CLC-E"/>
    <property type="match status" value="1"/>
</dbReference>
<keyword evidence="7" id="KW-0869">Chloride channel</keyword>
<keyword evidence="6 11" id="KW-0472">Membrane</keyword>
<sequence length="554" mass="59179">MRSLRPLLEASFSIFVGIVVGLSIVAVTIVFRVLWELSSRFLFYGSLWALLFGFLALACGLMVVRLVAGGEKGGCGTHRVVESYNFGDGFLGFRDSVGRTLASVVTIGLGGSAGMEGPSLLLGGGVASSLYRLFGLEIGEARVYMLAGAAAGLSAIFRAPLTGILFALEIPFQRDLAKEAFIPATFSSVSAYLVTVMLLGTEKIFPAMGGGEYVSLQVLLHSFVLGVLAGLVSLFFVWLYERLGRFRLEGFRGPLVGGLLLGLTGMAVPGVLGLGYDSIHAVLSGEASSWSVAFILLLLFAKVFATSVTLNMGGSGGLFVPSLFVGAMLGAAYSRVTLGRDNAVLVMAGMASVVAAGNKTLLASIALVAETTGASSIIPSLVASTVSYYVSGRSSFYRDVQPVRELEEEKPFFKILSDLGRTRLLYRIRVKDVMTRDVCLISEEEMISNAINLLKKAPEEPCFVVDSSGNLLGEVVLPDLLALPEDKWSVSLALAPLKKPEIVSENMPLKELIEKMVETGKSHFLVMNDEGKISGYVSWIILLTRLDEVIKSSE</sequence>
<comment type="caution">
    <text evidence="13">The sequence shown here is derived from an EMBL/GenBank/DDBJ whole genome shotgun (WGS) entry which is preliminary data.</text>
</comment>
<proteinExistence type="predicted"/>
<name>A0A7C1GST6_9CREN</name>
<feature type="transmembrane region" description="Helical" evidence="11">
    <location>
        <begin position="143"/>
        <end position="168"/>
    </location>
</feature>
<dbReference type="Pfam" id="PF00654">
    <property type="entry name" value="Voltage_CLC"/>
    <property type="match status" value="1"/>
</dbReference>
<organism evidence="13">
    <name type="scientific">Thermofilum adornatum</name>
    <dbReference type="NCBI Taxonomy" id="1365176"/>
    <lineage>
        <taxon>Archaea</taxon>
        <taxon>Thermoproteota</taxon>
        <taxon>Thermoprotei</taxon>
        <taxon>Thermofilales</taxon>
        <taxon>Thermofilaceae</taxon>
        <taxon>Thermofilum</taxon>
    </lineage>
</organism>
<feature type="transmembrane region" description="Helical" evidence="11">
    <location>
        <begin position="219"/>
        <end position="240"/>
    </location>
</feature>
<feature type="transmembrane region" description="Helical" evidence="11">
    <location>
        <begin position="287"/>
        <end position="305"/>
    </location>
</feature>
<evidence type="ECO:0000256" key="10">
    <source>
        <dbReference type="PROSITE-ProRule" id="PRU00703"/>
    </source>
</evidence>
<evidence type="ECO:0000256" key="8">
    <source>
        <dbReference type="ARBA" id="ARBA00023214"/>
    </source>
</evidence>